<dbReference type="AlphaFoldDB" id="A0A9W6I2U9"/>
<reference evidence="2" key="1">
    <citation type="journal article" date="2014" name="Int. J. Syst. Evol. Microbiol.">
        <title>Complete genome sequence of Corynebacterium casei LMG S-19264T (=DSM 44701T), isolated from a smear-ripened cheese.</title>
        <authorList>
            <consortium name="US DOE Joint Genome Institute (JGI-PGF)"/>
            <person name="Walter F."/>
            <person name="Albersmeier A."/>
            <person name="Kalinowski J."/>
            <person name="Ruckert C."/>
        </authorList>
    </citation>
    <scope>NUCLEOTIDE SEQUENCE</scope>
    <source>
        <strain evidence="2">VKM Ac-2007</strain>
    </source>
</reference>
<evidence type="ECO:0000313" key="3">
    <source>
        <dbReference type="Proteomes" id="UP001143474"/>
    </source>
</evidence>
<protein>
    <submittedName>
        <fullName evidence="2">Uncharacterized protein</fullName>
    </submittedName>
</protein>
<proteinExistence type="predicted"/>
<dbReference type="Gene3D" id="1.20.910.10">
    <property type="entry name" value="Heme oxygenase-like"/>
    <property type="match status" value="1"/>
</dbReference>
<name>A0A9W6I2U9_9ACTN</name>
<comment type="caution">
    <text evidence="2">The sequence shown here is derived from an EMBL/GenBank/DDBJ whole genome shotgun (WGS) entry which is preliminary data.</text>
</comment>
<accession>A0A9W6I2U9</accession>
<evidence type="ECO:0000313" key="2">
    <source>
        <dbReference type="EMBL" id="GLK11027.1"/>
    </source>
</evidence>
<keyword evidence="3" id="KW-1185">Reference proteome</keyword>
<evidence type="ECO:0000256" key="1">
    <source>
        <dbReference type="SAM" id="MobiDB-lite"/>
    </source>
</evidence>
<gene>
    <name evidence="2" type="ORF">GCM10017600_44330</name>
</gene>
<feature type="compositionally biased region" description="Gly residues" evidence="1">
    <location>
        <begin position="109"/>
        <end position="133"/>
    </location>
</feature>
<reference evidence="2" key="2">
    <citation type="submission" date="2023-01" db="EMBL/GenBank/DDBJ databases">
        <authorList>
            <person name="Sun Q."/>
            <person name="Evtushenko L."/>
        </authorList>
    </citation>
    <scope>NUCLEOTIDE SEQUENCE</scope>
    <source>
        <strain evidence="2">VKM Ac-2007</strain>
    </source>
</reference>
<dbReference type="EMBL" id="BSEV01000009">
    <property type="protein sequence ID" value="GLK11027.1"/>
    <property type="molecule type" value="Genomic_DNA"/>
</dbReference>
<feature type="region of interest" description="Disordered" evidence="1">
    <location>
        <begin position="108"/>
        <end position="133"/>
    </location>
</feature>
<dbReference type="Proteomes" id="UP001143474">
    <property type="component" value="Unassembled WGS sequence"/>
</dbReference>
<dbReference type="SUPFAM" id="SSF48613">
    <property type="entry name" value="Heme oxygenase-like"/>
    <property type="match status" value="1"/>
</dbReference>
<sequence length="252" mass="26899">MTVVAVAGERGTMREELSAAADPVLARIREHPFWDGLRNGTLPPVSLRYFAEHDVRHVVPAYARAMARCAALADHDAHGALLCSAASATFGSLPRLDSELAGLAETIGGTPGGGETGGGTPGVAGTGGTGTGGGPPGPAVHAYVSFMSAASCDSFVSGLGGLLPMTWFHLEVSGDLRRRHDPGSRYSGWIEQYCPWDGYPDYVEAYLNVVDEVGGRCSADERNRLVRHFLLAARHEWAFAEAAWQCQEWMVW</sequence>
<dbReference type="InterPro" id="IPR016084">
    <property type="entry name" value="Haem_Oase-like_multi-hlx"/>
</dbReference>
<organism evidence="2 3">
    <name type="scientific">Streptosporangium carneum</name>
    <dbReference type="NCBI Taxonomy" id="47481"/>
    <lineage>
        <taxon>Bacteria</taxon>
        <taxon>Bacillati</taxon>
        <taxon>Actinomycetota</taxon>
        <taxon>Actinomycetes</taxon>
        <taxon>Streptosporangiales</taxon>
        <taxon>Streptosporangiaceae</taxon>
        <taxon>Streptosporangium</taxon>
    </lineage>
</organism>